<dbReference type="Gene3D" id="1.25.10.10">
    <property type="entry name" value="Leucine-rich Repeat Variant"/>
    <property type="match status" value="1"/>
</dbReference>
<dbReference type="EMBL" id="DVLC01000063">
    <property type="protein sequence ID" value="HIT46866.1"/>
    <property type="molecule type" value="Genomic_DNA"/>
</dbReference>
<name>A0A9D1GN01_9BACT</name>
<dbReference type="SUPFAM" id="SSF48371">
    <property type="entry name" value="ARM repeat"/>
    <property type="match status" value="1"/>
</dbReference>
<evidence type="ECO:0000256" key="1">
    <source>
        <dbReference type="SAM" id="SignalP"/>
    </source>
</evidence>
<organism evidence="2 3">
    <name type="scientific">Candidatus Cryptobacteroides merdipullorum</name>
    <dbReference type="NCBI Taxonomy" id="2840771"/>
    <lineage>
        <taxon>Bacteria</taxon>
        <taxon>Pseudomonadati</taxon>
        <taxon>Bacteroidota</taxon>
        <taxon>Bacteroidia</taxon>
        <taxon>Bacteroidales</taxon>
        <taxon>Candidatus Cryptobacteroides</taxon>
    </lineage>
</organism>
<evidence type="ECO:0000313" key="2">
    <source>
        <dbReference type="EMBL" id="HIT46866.1"/>
    </source>
</evidence>
<sequence length="692" mass="78602">MKITVSAMALVLSAATVCAAARPGHVPAQKSAETSLALFVDAATWEHCSEAISSYREVLGSEGLGVHIYHADWESPEQIKDIILKLADNGRQPLEGAVFVGDIPIVRIGGAQHLTTAFKMNEDVYDRTESWVVSDRFYDDFDLDFSFVDSDTSGFYYRLTEKGSQLVEPDIYSARMLVPRSMDDRYGRLNRYLEEVVRAHSEENPLDNVFFYAGSGYNSDCLTIWRQKPLAWREYFPEAFRKSSTNKFLNYRYGRDIMFRLFQEMQHSGYDLMELSEHGAADTQYITSAGGSDNLREDLTRIRSVLRQYYSRYRGTEDEQPFLEEAENDYGTGLRFFADSFYVRDAVRDSLEDALDNLRLDRIADLHTGPRVLVLNACYNGSFYEEGYVAGHHLFNGGKCVVVQGNTVNVLQDKYEDELMGVLAAGVRMGAWQKGLPYLESHLVGDPTFRFSSPDGEFASRYEALEPDLQYWLRELDSPESLHRAAALKKLHELRVDGMPGLLLRTFDRDASWQVRLEALHLLSFYPGPECTLAVLKALDDPYERISRMAARMAMFIGDPVLRAPLQKIADEAADRQRVQFLASDALQIMDSRDPSNLSCLDGLKSESDETKISSIRFMRNYNLHFAVPELLSMLSDESLSTKVKICMAEALGWFRLSVNRDMIVDYISSMDMSALDPDYAAELNKTLKRMK</sequence>
<gene>
    <name evidence="2" type="ORF">IAC35_03300</name>
</gene>
<dbReference type="InterPro" id="IPR011989">
    <property type="entry name" value="ARM-like"/>
</dbReference>
<dbReference type="Pfam" id="PF13646">
    <property type="entry name" value="HEAT_2"/>
    <property type="match status" value="1"/>
</dbReference>
<reference evidence="2" key="1">
    <citation type="submission" date="2020-10" db="EMBL/GenBank/DDBJ databases">
        <authorList>
            <person name="Gilroy R."/>
        </authorList>
    </citation>
    <scope>NUCLEOTIDE SEQUENCE</scope>
    <source>
        <strain evidence="2">ChiHecec2B26-709</strain>
    </source>
</reference>
<dbReference type="Proteomes" id="UP000886881">
    <property type="component" value="Unassembled WGS sequence"/>
</dbReference>
<accession>A0A9D1GN01</accession>
<dbReference type="AlphaFoldDB" id="A0A9D1GN01"/>
<evidence type="ECO:0000313" key="3">
    <source>
        <dbReference type="Proteomes" id="UP000886881"/>
    </source>
</evidence>
<comment type="caution">
    <text evidence="2">The sequence shown here is derived from an EMBL/GenBank/DDBJ whole genome shotgun (WGS) entry which is preliminary data.</text>
</comment>
<reference evidence="2" key="2">
    <citation type="journal article" date="2021" name="PeerJ">
        <title>Extensive microbial diversity within the chicken gut microbiome revealed by metagenomics and culture.</title>
        <authorList>
            <person name="Gilroy R."/>
            <person name="Ravi A."/>
            <person name="Getino M."/>
            <person name="Pursley I."/>
            <person name="Horton D.L."/>
            <person name="Alikhan N.F."/>
            <person name="Baker D."/>
            <person name="Gharbi K."/>
            <person name="Hall N."/>
            <person name="Watson M."/>
            <person name="Adriaenssens E.M."/>
            <person name="Foster-Nyarko E."/>
            <person name="Jarju S."/>
            <person name="Secka A."/>
            <person name="Antonio M."/>
            <person name="Oren A."/>
            <person name="Chaudhuri R.R."/>
            <person name="La Ragione R."/>
            <person name="Hildebrand F."/>
            <person name="Pallen M.J."/>
        </authorList>
    </citation>
    <scope>NUCLEOTIDE SEQUENCE</scope>
    <source>
        <strain evidence="2">ChiHecec2B26-709</strain>
    </source>
</reference>
<keyword evidence="1" id="KW-0732">Signal</keyword>
<feature type="chain" id="PRO_5039038973" evidence="1">
    <location>
        <begin position="21"/>
        <end position="692"/>
    </location>
</feature>
<feature type="signal peptide" evidence="1">
    <location>
        <begin position="1"/>
        <end position="20"/>
    </location>
</feature>
<protein>
    <submittedName>
        <fullName evidence="2">HEAT repeat domain-containing protein</fullName>
    </submittedName>
</protein>
<dbReference type="InterPro" id="IPR016024">
    <property type="entry name" value="ARM-type_fold"/>
</dbReference>
<proteinExistence type="predicted"/>